<dbReference type="AlphaFoldDB" id="A0A4R2SU95"/>
<accession>A0A4R2SU95</accession>
<comment type="caution">
    <text evidence="1">The sequence shown here is derived from an EMBL/GenBank/DDBJ whole genome shotgun (WGS) entry which is preliminary data.</text>
</comment>
<dbReference type="Proteomes" id="UP000295763">
    <property type="component" value="Unassembled WGS sequence"/>
</dbReference>
<gene>
    <name evidence="1" type="ORF">EDC44_1289</name>
</gene>
<organism evidence="1 2">
    <name type="scientific">Cricetibacter osteomyelitidis</name>
    <dbReference type="NCBI Taxonomy" id="1521931"/>
    <lineage>
        <taxon>Bacteria</taxon>
        <taxon>Pseudomonadati</taxon>
        <taxon>Pseudomonadota</taxon>
        <taxon>Gammaproteobacteria</taxon>
        <taxon>Pasteurellales</taxon>
        <taxon>Pasteurellaceae</taxon>
        <taxon>Cricetibacter</taxon>
    </lineage>
</organism>
<protein>
    <submittedName>
        <fullName evidence="1">Uncharacterized protein</fullName>
    </submittedName>
</protein>
<proteinExistence type="predicted"/>
<keyword evidence="2" id="KW-1185">Reference proteome</keyword>
<reference evidence="1 2" key="1">
    <citation type="submission" date="2019-03" db="EMBL/GenBank/DDBJ databases">
        <title>Genomic Encyclopedia of Type Strains, Phase IV (KMG-IV): sequencing the most valuable type-strain genomes for metagenomic binning, comparative biology and taxonomic classification.</title>
        <authorList>
            <person name="Goeker M."/>
        </authorList>
    </citation>
    <scope>NUCLEOTIDE SEQUENCE [LARGE SCALE GENOMIC DNA]</scope>
    <source>
        <strain evidence="1 2">DSM 28404</strain>
    </source>
</reference>
<name>A0A4R2SU95_9PAST</name>
<evidence type="ECO:0000313" key="2">
    <source>
        <dbReference type="Proteomes" id="UP000295763"/>
    </source>
</evidence>
<evidence type="ECO:0000313" key="1">
    <source>
        <dbReference type="EMBL" id="TCP92056.1"/>
    </source>
</evidence>
<dbReference type="EMBL" id="SLYB01000028">
    <property type="protein sequence ID" value="TCP92056.1"/>
    <property type="molecule type" value="Genomic_DNA"/>
</dbReference>
<sequence length="471" mass="49711">MAVGTISQKMGYEDGSLEKVILHGINGAIAAAAGKGDILTGAASGAAGEVINSQIAEALAKHTDLSPEARKSLQNLTALGIGAAVGNLVGGNSNSTAQGANLALNAEMYNRQLHPSEQQRIKELANGDKEKERRLTVAACALVHCSAQISKDSQGYTEAKAMEELGNTPEYLEERLLLQRQRIATTMQDDFGYQISTQVPMFKYSIGDSLSDTNQKYAVTTRIGGAMQAVAGGATVVGSVGATKVACEATVGLGCGLAISAGSTAATYGADHFNAGVNTLINGKQYNTYGAQLLSDLTGIDASIAELIYGLPQVGNSNALGKLSPSKLPVVGKTVGYENQTSKITVSSGAENVALYPRLKEQLKQENLQHIVSKHPVLEHAAFGKGNLTINGTFSRQEIERLAYEWIGDGAIHNSNGGLTSMDGTRRYRPANRKLNSSYAETGVQANFERGFTNEKGKFISDSNLHINIKE</sequence>